<feature type="region of interest" description="Disordered" evidence="1">
    <location>
        <begin position="171"/>
        <end position="190"/>
    </location>
</feature>
<evidence type="ECO:0000256" key="1">
    <source>
        <dbReference type="SAM" id="MobiDB-lite"/>
    </source>
</evidence>
<dbReference type="Gene3D" id="3.40.1360.10">
    <property type="match status" value="1"/>
</dbReference>
<feature type="compositionally biased region" description="Low complexity" evidence="1">
    <location>
        <begin position="963"/>
        <end position="974"/>
    </location>
</feature>
<evidence type="ECO:0000259" key="2">
    <source>
        <dbReference type="PROSITE" id="PS51199"/>
    </source>
</evidence>
<feature type="compositionally biased region" description="Low complexity" evidence="1">
    <location>
        <begin position="510"/>
        <end position="520"/>
    </location>
</feature>
<dbReference type="GO" id="GO:0005524">
    <property type="term" value="F:ATP binding"/>
    <property type="evidence" value="ECO:0007669"/>
    <property type="project" value="InterPro"/>
</dbReference>
<feature type="region of interest" description="Disordered" evidence="1">
    <location>
        <begin position="559"/>
        <end position="583"/>
    </location>
</feature>
<dbReference type="InterPro" id="IPR027417">
    <property type="entry name" value="P-loop_NTPase"/>
</dbReference>
<feature type="region of interest" description="Disordered" evidence="1">
    <location>
        <begin position="239"/>
        <end position="464"/>
    </location>
</feature>
<reference evidence="3" key="1">
    <citation type="journal article" date="2020" name="bioRxiv">
        <title>Comparative genomics of Chlamydomonas.</title>
        <authorList>
            <person name="Craig R.J."/>
            <person name="Hasan A.R."/>
            <person name="Ness R.W."/>
            <person name="Keightley P.D."/>
        </authorList>
    </citation>
    <scope>NUCLEOTIDE SEQUENCE</scope>
    <source>
        <strain evidence="3">SAG 7.73</strain>
    </source>
</reference>
<dbReference type="InterPro" id="IPR006171">
    <property type="entry name" value="TOPRIM_dom"/>
</dbReference>
<feature type="compositionally biased region" description="Low complexity" evidence="1">
    <location>
        <begin position="939"/>
        <end position="954"/>
    </location>
</feature>
<organism evidence="3 4">
    <name type="scientific">Chlamydomonas incerta</name>
    <dbReference type="NCBI Taxonomy" id="51695"/>
    <lineage>
        <taxon>Eukaryota</taxon>
        <taxon>Viridiplantae</taxon>
        <taxon>Chlorophyta</taxon>
        <taxon>core chlorophytes</taxon>
        <taxon>Chlorophyceae</taxon>
        <taxon>CS clade</taxon>
        <taxon>Chlamydomonadales</taxon>
        <taxon>Chlamydomonadaceae</taxon>
        <taxon>Chlamydomonas</taxon>
    </lineage>
</organism>
<dbReference type="Gene3D" id="3.40.50.300">
    <property type="entry name" value="P-loop containing nucleotide triphosphate hydrolases"/>
    <property type="match status" value="1"/>
</dbReference>
<dbReference type="SUPFAM" id="SSF52540">
    <property type="entry name" value="P-loop containing nucleoside triphosphate hydrolases"/>
    <property type="match status" value="1"/>
</dbReference>
<feature type="compositionally biased region" description="Low complexity" evidence="1">
    <location>
        <begin position="1345"/>
        <end position="1360"/>
    </location>
</feature>
<dbReference type="InterPro" id="IPR007694">
    <property type="entry name" value="DNA_helicase_DnaB-like_C"/>
</dbReference>
<dbReference type="PANTHER" id="PTHR12873">
    <property type="entry name" value="T7-LIKE MITOCHONDRIAL DNA HELICASE"/>
    <property type="match status" value="1"/>
</dbReference>
<feature type="compositionally biased region" description="Acidic residues" evidence="1">
    <location>
        <begin position="1553"/>
        <end position="1565"/>
    </location>
</feature>
<feature type="compositionally biased region" description="Basic residues" evidence="1">
    <location>
        <begin position="1572"/>
        <end position="1583"/>
    </location>
</feature>
<feature type="region of interest" description="Disordered" evidence="1">
    <location>
        <begin position="137"/>
        <end position="162"/>
    </location>
</feature>
<name>A0A836B2H3_CHLIN</name>
<sequence>MHIGGPIGPIRASASSTLPEAPSAAVSGARCCRFPCHPPTRARVGPELNVASASDGVHGTASSSAGARYGSYHTGLGPLAGLLGYHSRRHGAAAAAGGAAPAAAGAAASLTVSPFCSAPLTALAGLRTRAAARTAAPAPALSGAGSARGGPHPLPGSGPPRRLLLTRCHARRGGQGDDSDGEPSSSSLSSSAKIECSVCGKILRQNNLEGHFEKGCQLPVGTTEGERQQLIREHEKRLKRANGLDGSGGFDDAGMLSSRSARSRRTVSRTTMAMPRHDPGSASEGEGEAEQRGRGRGAAGATGPAPGTSGYSSGSRGAASGTGGGSSSDAIGGSGAAGATAGSKHGAGDGAGAHGGAAVSSSSTGAAEPADSTSSSDASDSTSGSAAPVAAGAKRSAVRSSPQRRTRPASDEGAGGAGTATLDRPRGHGGGGGAAPGDGGAGGSGAAAPAGSAPAGVAPPMTLQSDMTTSAAMANMQLPGDPAALAAAGLTQADGLLLAPSPRGSPPGSPAAAAATSTPRSRTDWLEPPAAIRGGAGAGTGAAAAAVAAAAAAAAPSPASSLAPAQPQAAEPAQAQAPEDDGPVAVLDPLAVAAEVAHVDNGLTGSRRAMAVAGVEASARRPAPAAAPAKSAGAAEAGPGQDAGAAAGGRPPDNEAVLKGLLKEAGGGLQGRTKKIYREPKYEIHKPPGFDPNDRYFTSLTPEALAWLRHTRRISDDVIRAAKVFVAKADGFIDKATGRKMERLALCFPYFVHGRMVNFKQRFFVPEWPQPFSKKDFRMGYKCELVAYGVDDLLRHVATRGGGPVSVVVVEGEMDKLALNTAGYWNVVSVPNGAAISKLNPADPEAPPQQQFSREPDKAAGAEAQYYSWLESLLRVLPDPAKAVFVLATDTDTAGRALRAELMRRLGRERCWEVTSWDNEFLVNALGQLGGEDPHAAAHSDGNGNGASAGSSAAVVHPGEHSNGNGATAAAAAGSVDTGRRKDANDVLVLDGPERLSRLLAEEARPAKLRGLATFREYEAALTSHFMREDPLALGVSTGWPSLDRYYRVAPGELTIVTGIPNSGKSEFLDALLVNLAENHGWAFAMCSLEKGPVPHLKALIEKRMRKPFRSTWHNGHLTPAMGLPELVAGFQWVADHFHLIRYDEADDTGSPTIDWVLNMARIAVMRYGIRGLLIDPYNELDSRRGRDVTETDHIKEMLTRVRKFARETDCHVWFVAHPRQQHAAKTGAKGGGAAGGASPGLYDISGSAHWFNKTDNGIVVHRRFEVKVDPVSGKEVRVALPEVEVKLQKVRNKDVGTQGQTHLLYDRPTGRYADCEAWPDKPPDAVERRSRDLGYVPAAAAAQPPAAAMQPGTAALPAASGGVVDTTATPVPPSPQQPHQQPHQQPYGPPAGPYPPRFVPPPPPPPPHRPAADYPRHGPAALPPPPPGLVGPKGTFTSAAATPHSFASASAPRASPRAATGTHRPAQSPAASARKPSGGSGKKAPKGVGTKEAQGRAIRSRLTQQPPDEDDELAALVAGAQAAERAAGITSSGGGGGGLGRTVGGFQRQEDLEYGDEEDEEGDEGGAGGKRGAKPRAPRRTQGRVQEETADGVFVDKREERLGGLAQTLAENEGVL</sequence>
<dbReference type="Proteomes" id="UP000650467">
    <property type="component" value="Unassembled WGS sequence"/>
</dbReference>
<dbReference type="GO" id="GO:0043139">
    <property type="term" value="F:5'-3' DNA helicase activity"/>
    <property type="evidence" value="ECO:0007669"/>
    <property type="project" value="InterPro"/>
</dbReference>
<dbReference type="GO" id="GO:0003697">
    <property type="term" value="F:single-stranded DNA binding"/>
    <property type="evidence" value="ECO:0007669"/>
    <property type="project" value="InterPro"/>
</dbReference>
<evidence type="ECO:0000313" key="3">
    <source>
        <dbReference type="EMBL" id="KAG2445627.1"/>
    </source>
</evidence>
<feature type="compositionally biased region" description="Pro residues" evidence="1">
    <location>
        <begin position="1388"/>
        <end position="1410"/>
    </location>
</feature>
<feature type="compositionally biased region" description="Low complexity" evidence="1">
    <location>
        <begin position="137"/>
        <end position="151"/>
    </location>
</feature>
<feature type="region of interest" description="Disordered" evidence="1">
    <location>
        <begin position="496"/>
        <end position="537"/>
    </location>
</feature>
<evidence type="ECO:0000313" key="4">
    <source>
        <dbReference type="Proteomes" id="UP000650467"/>
    </source>
</evidence>
<dbReference type="OrthoDB" id="1898560at2759"/>
<feature type="compositionally biased region" description="Gly residues" evidence="1">
    <location>
        <begin position="1532"/>
        <end position="1544"/>
    </location>
</feature>
<feature type="domain" description="SF4 helicase" evidence="2">
    <location>
        <begin position="1029"/>
        <end position="1320"/>
    </location>
</feature>
<feature type="compositionally biased region" description="Low complexity" evidence="1">
    <location>
        <begin position="299"/>
        <end position="319"/>
    </location>
</feature>
<dbReference type="EMBL" id="JAEHOC010000001">
    <property type="protein sequence ID" value="KAG2445627.1"/>
    <property type="molecule type" value="Genomic_DNA"/>
</dbReference>
<dbReference type="GO" id="GO:0006260">
    <property type="term" value="P:DNA replication"/>
    <property type="evidence" value="ECO:0007669"/>
    <property type="project" value="InterPro"/>
</dbReference>
<dbReference type="Pfam" id="PF13662">
    <property type="entry name" value="Toprim_4"/>
    <property type="match status" value="1"/>
</dbReference>
<keyword evidence="4" id="KW-1185">Reference proteome</keyword>
<dbReference type="PANTHER" id="PTHR12873:SF0">
    <property type="entry name" value="TWINKLE MTDNA HELICASE"/>
    <property type="match status" value="1"/>
</dbReference>
<feature type="compositionally biased region" description="Low complexity" evidence="1">
    <location>
        <begin position="1515"/>
        <end position="1531"/>
    </location>
</feature>
<feature type="compositionally biased region" description="Low complexity" evidence="1">
    <location>
        <begin position="1378"/>
        <end position="1387"/>
    </location>
</feature>
<feature type="compositionally biased region" description="Low complexity" evidence="1">
    <location>
        <begin position="356"/>
        <end position="387"/>
    </location>
</feature>
<dbReference type="Pfam" id="PF13481">
    <property type="entry name" value="AAA_25"/>
    <property type="match status" value="1"/>
</dbReference>
<feature type="compositionally biased region" description="Gly residues" evidence="1">
    <location>
        <begin position="320"/>
        <end position="336"/>
    </location>
</feature>
<feature type="compositionally biased region" description="Low complexity" evidence="1">
    <location>
        <begin position="1469"/>
        <end position="1478"/>
    </location>
</feature>
<feature type="region of interest" description="Disordered" evidence="1">
    <location>
        <begin position="933"/>
        <end position="977"/>
    </location>
</feature>
<feature type="compositionally biased region" description="Gly residues" evidence="1">
    <location>
        <begin position="428"/>
        <end position="445"/>
    </location>
</feature>
<proteinExistence type="predicted"/>
<dbReference type="PROSITE" id="PS51199">
    <property type="entry name" value="SF4_HELICASE"/>
    <property type="match status" value="1"/>
</dbReference>
<feature type="region of interest" description="Disordered" evidence="1">
    <location>
        <begin position="621"/>
        <end position="655"/>
    </location>
</feature>
<protein>
    <recommendedName>
        <fullName evidence="2">SF4 helicase domain-containing protein</fullName>
    </recommendedName>
</protein>
<comment type="caution">
    <text evidence="3">The sequence shown here is derived from an EMBL/GenBank/DDBJ whole genome shotgun (WGS) entry which is preliminary data.</text>
</comment>
<gene>
    <name evidence="3" type="ORF">HXX76_000237</name>
</gene>
<feature type="compositionally biased region" description="Low complexity" evidence="1">
    <location>
        <begin position="446"/>
        <end position="460"/>
    </location>
</feature>
<feature type="compositionally biased region" description="Low complexity" evidence="1">
    <location>
        <begin position="621"/>
        <end position="649"/>
    </location>
</feature>
<feature type="compositionally biased region" description="Low complexity" evidence="1">
    <location>
        <begin position="1448"/>
        <end position="1460"/>
    </location>
</feature>
<accession>A0A836B2H3</accession>
<feature type="region of interest" description="Disordered" evidence="1">
    <location>
        <begin position="1345"/>
        <end position="1617"/>
    </location>
</feature>
<dbReference type="InterPro" id="IPR027032">
    <property type="entry name" value="Twinkle-like"/>
</dbReference>